<proteinExistence type="inferred from homology"/>
<comment type="miscellaneous">
    <text evidence="8">The active site is a conserved redox-active cysteine residue, the peroxidatic cysteine (C(P)), which makes the nucleophilic attack on the peroxide substrate. The peroxide oxidizes the C(P)-SH to cysteine sulfenic acid (C(P)-SOH), which then reacts with another cysteine residue, the resolving cysteine (C(R)), to form a disulfide bridge. The disulfide is subsequently reduced by an appropriate electron donor to complete the catalytic cycle. Although the primary sequence of this enzyme is similar to those of the 1-Cys Prx6 enzymes, its catalytic properties resemble those of the typical 2-Cys Prxs and C(R) is provided by the other dimeric subunit to form an intersubunit disulfide. The disulfide is subsequently reduced by thioredoxin.</text>
</comment>
<dbReference type="InterPro" id="IPR000866">
    <property type="entry name" value="AhpC/TSA"/>
</dbReference>
<dbReference type="Gene3D" id="3.40.30.10">
    <property type="entry name" value="Glutaredoxin"/>
    <property type="match status" value="1"/>
</dbReference>
<evidence type="ECO:0000256" key="1">
    <source>
        <dbReference type="ARBA" id="ARBA00009796"/>
    </source>
</evidence>
<dbReference type="Gene3D" id="3.30.1020.10">
    <property type="entry name" value="Antioxidant, Horf6, Chain A, domain2"/>
    <property type="match status" value="1"/>
</dbReference>
<protein>
    <recommendedName>
        <fullName evidence="8">Peroxiredoxin</fullName>
        <ecNumber evidence="8">1.11.1.24</ecNumber>
    </recommendedName>
    <alternativeName>
        <fullName evidence="8">Thioredoxin peroxidase</fullName>
    </alternativeName>
    <alternativeName>
        <fullName evidence="8">Thioredoxin-dependent peroxiredoxin</fullName>
    </alternativeName>
</protein>
<sequence length="243" mass="27711">MGEMDVKLDEQKICLGFEPKAPLVIGDPFPKMRVETTHGHKNLPDDYAGKWFVLFSHPGDFTPVCTSEFLSFQKHLPEFQSMNTELIGLSVDQVYAHLKWTEWIQQKFGVAITFPIIADPLGEFAKKLNMLPHGKPTTVRAVFIVDEKGVIRTILYYPMDVGRNIPEIVRTVSALRVATAEDVSTPANWPQNEWIGANVFVSPADSVEKIRKRMEQMKKGEIQCYDWWMCYKPVSGRKPKVDP</sequence>
<dbReference type="GO" id="GO:0033554">
    <property type="term" value="P:cellular response to stress"/>
    <property type="evidence" value="ECO:0007669"/>
    <property type="project" value="TreeGrafter"/>
</dbReference>
<dbReference type="EMBL" id="PEBX01000053">
    <property type="protein sequence ID" value="PTQ56015.1"/>
    <property type="molecule type" value="Genomic_DNA"/>
</dbReference>
<dbReference type="PIRSF" id="PIRSF000239">
    <property type="entry name" value="AHPC"/>
    <property type="match status" value="1"/>
</dbReference>
<evidence type="ECO:0000256" key="5">
    <source>
        <dbReference type="ARBA" id="ARBA00023002"/>
    </source>
</evidence>
<organism evidence="11 12">
    <name type="scientific">Candidatus Carbonibacillus altaicus</name>
    <dbReference type="NCBI Taxonomy" id="2163959"/>
    <lineage>
        <taxon>Bacteria</taxon>
        <taxon>Bacillati</taxon>
        <taxon>Bacillota</taxon>
        <taxon>Bacilli</taxon>
        <taxon>Bacillales</taxon>
        <taxon>Candidatus Carbonibacillus</taxon>
    </lineage>
</organism>
<feature type="active site" description="Cysteine sulfenic acid (-SOH) intermediate" evidence="8">
    <location>
        <position position="65"/>
    </location>
</feature>
<comment type="similarity">
    <text evidence="1">Belongs to the peroxiredoxin family. AhpC/Prx1 subfamily.</text>
</comment>
<evidence type="ECO:0000259" key="10">
    <source>
        <dbReference type="PROSITE" id="PS51352"/>
    </source>
</evidence>
<dbReference type="GO" id="GO:0008379">
    <property type="term" value="F:thioredoxin peroxidase activity"/>
    <property type="evidence" value="ECO:0007669"/>
    <property type="project" value="TreeGrafter"/>
</dbReference>
<keyword evidence="3 8" id="KW-0575">Peroxidase</keyword>
<keyword evidence="4 8" id="KW-0049">Antioxidant</keyword>
<keyword evidence="5 8" id="KW-0560">Oxidoreductase</keyword>
<dbReference type="FunFam" id="3.30.1020.10:FF:000002">
    <property type="entry name" value="Peroxiredoxin"/>
    <property type="match status" value="1"/>
</dbReference>
<comment type="caution">
    <text evidence="11">The sequence shown here is derived from an EMBL/GenBank/DDBJ whole genome shotgun (WGS) entry which is preliminary data.</text>
</comment>
<feature type="domain" description="Thioredoxin" evidence="10">
    <location>
        <begin position="23"/>
        <end position="177"/>
    </location>
</feature>
<dbReference type="GO" id="GO:0045454">
    <property type="term" value="P:cell redox homeostasis"/>
    <property type="evidence" value="ECO:0007669"/>
    <property type="project" value="TreeGrafter"/>
</dbReference>
<dbReference type="PANTHER" id="PTHR10681">
    <property type="entry name" value="THIOREDOXIN PEROXIDASE"/>
    <property type="match status" value="1"/>
</dbReference>
<feature type="binding site" evidence="8">
    <location>
        <position position="140"/>
    </location>
    <ligand>
        <name>substrate</name>
    </ligand>
</feature>
<evidence type="ECO:0000256" key="2">
    <source>
        <dbReference type="ARBA" id="ARBA00022490"/>
    </source>
</evidence>
<dbReference type="InterPro" id="IPR013766">
    <property type="entry name" value="Thioredoxin_domain"/>
</dbReference>
<dbReference type="Proteomes" id="UP000244338">
    <property type="component" value="Unassembled WGS sequence"/>
</dbReference>
<comment type="function">
    <text evidence="8">Thiol-specific peroxidase that catalyzes the reduction of hydrogen peroxide and organic hydroperoxides to water and alcohols, respectively. Plays a role in cell protection against oxidative stress by detoxifying peroxides.</text>
</comment>
<feature type="active site" description="Cysteine sulfenic acid (-SOH) intermediate; for peroxidase activity" evidence="9">
    <location>
        <position position="65"/>
    </location>
</feature>
<dbReference type="PROSITE" id="PS51352">
    <property type="entry name" value="THIOREDOXIN_2"/>
    <property type="match status" value="1"/>
</dbReference>
<dbReference type="SUPFAM" id="SSF52833">
    <property type="entry name" value="Thioredoxin-like"/>
    <property type="match status" value="1"/>
</dbReference>
<evidence type="ECO:0000256" key="8">
    <source>
        <dbReference type="HAMAP-Rule" id="MF_00401"/>
    </source>
</evidence>
<name>A0A2R6Y016_9BACL</name>
<dbReference type="InterPro" id="IPR050217">
    <property type="entry name" value="Peroxiredoxin"/>
</dbReference>
<dbReference type="Pfam" id="PF00578">
    <property type="entry name" value="AhpC-TSA"/>
    <property type="match status" value="1"/>
</dbReference>
<evidence type="ECO:0000313" key="12">
    <source>
        <dbReference type="Proteomes" id="UP000244338"/>
    </source>
</evidence>
<comment type="subunit">
    <text evidence="8">Homodecamer. Pentamer of dimers that assemble into a ring structure.</text>
</comment>
<dbReference type="AlphaFoldDB" id="A0A2R6Y016"/>
<dbReference type="InterPro" id="IPR024706">
    <property type="entry name" value="Peroxiredoxin_AhpC-typ"/>
</dbReference>
<feature type="disulfide bond" description="Interchain (with Cys-65); in linked form" evidence="8">
    <location>
        <position position="230"/>
    </location>
</feature>
<dbReference type="EC" id="1.11.1.24" evidence="8"/>
<dbReference type="HAMAP" id="MF_00401">
    <property type="entry name" value="Peroxiredoxin"/>
    <property type="match status" value="1"/>
</dbReference>
<comment type="similarity">
    <text evidence="8">Belongs to the peroxiredoxin family. Prx6 subfamily.</text>
</comment>
<evidence type="ECO:0000256" key="3">
    <source>
        <dbReference type="ARBA" id="ARBA00022559"/>
    </source>
</evidence>
<evidence type="ECO:0000256" key="6">
    <source>
        <dbReference type="ARBA" id="ARBA00023157"/>
    </source>
</evidence>
<dbReference type="InterPro" id="IPR019479">
    <property type="entry name" value="Peroxiredoxin_C"/>
</dbReference>
<evidence type="ECO:0000256" key="9">
    <source>
        <dbReference type="PIRSR" id="PIRSR000239-1"/>
    </source>
</evidence>
<keyword evidence="6 8" id="KW-1015">Disulfide bond</keyword>
<evidence type="ECO:0000256" key="7">
    <source>
        <dbReference type="ARBA" id="ARBA00023284"/>
    </source>
</evidence>
<dbReference type="NCBIfam" id="NF009668">
    <property type="entry name" value="PRK13189.1"/>
    <property type="match status" value="1"/>
</dbReference>
<evidence type="ECO:0000256" key="4">
    <source>
        <dbReference type="ARBA" id="ARBA00022862"/>
    </source>
</evidence>
<feature type="disulfide bond" description="Alternate" evidence="8">
    <location>
        <begin position="224"/>
        <end position="230"/>
    </location>
</feature>
<reference evidence="12" key="1">
    <citation type="journal article" date="2018" name="Sci. Rep.">
        <title>Lignite coal burning seam in the remote Altai Mountains harbors a hydrogen-driven thermophilic microbial community.</title>
        <authorList>
            <person name="Kadnikov V.V."/>
            <person name="Mardanov A.V."/>
            <person name="Ivasenko D.A."/>
            <person name="Antsiferov D.V."/>
            <person name="Beletsky A.V."/>
            <person name="Karnachuk O.V."/>
            <person name="Ravin N.V."/>
        </authorList>
    </citation>
    <scope>NUCLEOTIDE SEQUENCE [LARGE SCALE GENOMIC DNA]</scope>
</reference>
<feature type="disulfide bond" description="Interchain (with Cys-230); in linked form" evidence="8">
    <location>
        <position position="65"/>
    </location>
</feature>
<keyword evidence="2 8" id="KW-0963">Cytoplasm</keyword>
<accession>A0A2R6Y016</accession>
<dbReference type="Pfam" id="PF10417">
    <property type="entry name" value="1-cysPrx_C"/>
    <property type="match status" value="1"/>
</dbReference>
<dbReference type="PANTHER" id="PTHR10681:SF121">
    <property type="entry name" value="ALKYL HYDROPEROXIDE REDUCTASE C"/>
    <property type="match status" value="1"/>
</dbReference>
<evidence type="ECO:0000313" key="11">
    <source>
        <dbReference type="EMBL" id="PTQ56015.1"/>
    </source>
</evidence>
<dbReference type="GO" id="GO:0042744">
    <property type="term" value="P:hydrogen peroxide catabolic process"/>
    <property type="evidence" value="ECO:0007669"/>
    <property type="project" value="TreeGrafter"/>
</dbReference>
<dbReference type="GO" id="GO:0005829">
    <property type="term" value="C:cytosol"/>
    <property type="evidence" value="ECO:0007669"/>
    <property type="project" value="TreeGrafter"/>
</dbReference>
<dbReference type="InterPro" id="IPR022915">
    <property type="entry name" value="Peroxiredoxin_TDXH"/>
</dbReference>
<dbReference type="InterPro" id="IPR036249">
    <property type="entry name" value="Thioredoxin-like_sf"/>
</dbReference>
<comment type="catalytic activity">
    <reaction evidence="8">
        <text>a hydroperoxide + [thioredoxin]-dithiol = an alcohol + [thioredoxin]-disulfide + H2O</text>
        <dbReference type="Rhea" id="RHEA:62620"/>
        <dbReference type="Rhea" id="RHEA-COMP:10698"/>
        <dbReference type="Rhea" id="RHEA-COMP:10700"/>
        <dbReference type="ChEBI" id="CHEBI:15377"/>
        <dbReference type="ChEBI" id="CHEBI:29950"/>
        <dbReference type="ChEBI" id="CHEBI:30879"/>
        <dbReference type="ChEBI" id="CHEBI:35924"/>
        <dbReference type="ChEBI" id="CHEBI:50058"/>
        <dbReference type="EC" id="1.11.1.24"/>
    </reaction>
</comment>
<keyword evidence="7 8" id="KW-0676">Redox-active center</keyword>
<gene>
    <name evidence="11" type="ORF">BSOLF_1030</name>
</gene>
<comment type="subcellular location">
    <subcellularLocation>
        <location evidence="8">Cytoplasm</location>
    </subcellularLocation>
</comment>
<dbReference type="GO" id="GO:0006979">
    <property type="term" value="P:response to oxidative stress"/>
    <property type="evidence" value="ECO:0007669"/>
    <property type="project" value="TreeGrafter"/>
</dbReference>